<dbReference type="OrthoDB" id="1915122at2759"/>
<dbReference type="AlphaFoldDB" id="A0A6A6HLI4"/>
<dbReference type="Proteomes" id="UP000800092">
    <property type="component" value="Unassembled WGS sequence"/>
</dbReference>
<keyword evidence="4 6" id="KW-0472">Membrane</keyword>
<comment type="subcellular location">
    <subcellularLocation>
        <location evidence="1">Mitochondrion</location>
    </subcellularLocation>
</comment>
<dbReference type="GO" id="GO:0033617">
    <property type="term" value="P:mitochondrial respiratory chain complex IV assembly"/>
    <property type="evidence" value="ECO:0007669"/>
    <property type="project" value="TreeGrafter"/>
</dbReference>
<evidence type="ECO:0000256" key="1">
    <source>
        <dbReference type="ARBA" id="ARBA00004173"/>
    </source>
</evidence>
<evidence type="ECO:0000259" key="7">
    <source>
        <dbReference type="PROSITE" id="PS51503"/>
    </source>
</evidence>
<dbReference type="PROSITE" id="PS51503">
    <property type="entry name" value="HIG1"/>
    <property type="match status" value="1"/>
</dbReference>
<evidence type="ECO:0000256" key="4">
    <source>
        <dbReference type="ARBA" id="ARBA00023136"/>
    </source>
</evidence>
<feature type="transmembrane region" description="Helical" evidence="6">
    <location>
        <begin position="176"/>
        <end position="195"/>
    </location>
</feature>
<evidence type="ECO:0000256" key="6">
    <source>
        <dbReference type="SAM" id="Phobius"/>
    </source>
</evidence>
<feature type="compositionally biased region" description="Basic and acidic residues" evidence="5">
    <location>
        <begin position="282"/>
        <end position="299"/>
    </location>
</feature>
<organism evidence="8 9">
    <name type="scientific">Viridothelium virens</name>
    <name type="common">Speckled blister lichen</name>
    <name type="synonym">Trypethelium virens</name>
    <dbReference type="NCBI Taxonomy" id="1048519"/>
    <lineage>
        <taxon>Eukaryota</taxon>
        <taxon>Fungi</taxon>
        <taxon>Dikarya</taxon>
        <taxon>Ascomycota</taxon>
        <taxon>Pezizomycotina</taxon>
        <taxon>Dothideomycetes</taxon>
        <taxon>Dothideomycetes incertae sedis</taxon>
        <taxon>Trypetheliales</taxon>
        <taxon>Trypetheliaceae</taxon>
        <taxon>Viridothelium</taxon>
    </lineage>
</organism>
<dbReference type="InterPro" id="IPR040153">
    <property type="entry name" value="Rcf2"/>
</dbReference>
<feature type="transmembrane region" description="Helical" evidence="6">
    <location>
        <begin position="110"/>
        <end position="129"/>
    </location>
</feature>
<accession>A0A6A6HLI4</accession>
<feature type="region of interest" description="Disordered" evidence="5">
    <location>
        <begin position="282"/>
        <end position="309"/>
    </location>
</feature>
<evidence type="ECO:0000256" key="2">
    <source>
        <dbReference type="ARBA" id="ARBA00022692"/>
    </source>
</evidence>
<evidence type="ECO:0000313" key="8">
    <source>
        <dbReference type="EMBL" id="KAF2238403.1"/>
    </source>
</evidence>
<protein>
    <recommendedName>
        <fullName evidence="7">HIG1 domain-containing protein</fullName>
    </recommendedName>
</protein>
<evidence type="ECO:0000313" key="9">
    <source>
        <dbReference type="Proteomes" id="UP000800092"/>
    </source>
</evidence>
<keyword evidence="2 6" id="KW-0812">Transmembrane</keyword>
<dbReference type="Pfam" id="PF04588">
    <property type="entry name" value="HIG_1_N"/>
    <property type="match status" value="1"/>
</dbReference>
<feature type="transmembrane region" description="Helical" evidence="6">
    <location>
        <begin position="79"/>
        <end position="98"/>
    </location>
</feature>
<evidence type="ECO:0000256" key="3">
    <source>
        <dbReference type="ARBA" id="ARBA00022989"/>
    </source>
</evidence>
<dbReference type="EMBL" id="ML991776">
    <property type="protein sequence ID" value="KAF2238403.1"/>
    <property type="molecule type" value="Genomic_DNA"/>
</dbReference>
<dbReference type="GO" id="GO:0005739">
    <property type="term" value="C:mitochondrion"/>
    <property type="evidence" value="ECO:0007669"/>
    <property type="project" value="UniProtKB-SubCell"/>
</dbReference>
<reference evidence="8" key="1">
    <citation type="journal article" date="2020" name="Stud. Mycol.">
        <title>101 Dothideomycetes genomes: a test case for predicting lifestyles and emergence of pathogens.</title>
        <authorList>
            <person name="Haridas S."/>
            <person name="Albert R."/>
            <person name="Binder M."/>
            <person name="Bloem J."/>
            <person name="Labutti K."/>
            <person name="Salamov A."/>
            <person name="Andreopoulos B."/>
            <person name="Baker S."/>
            <person name="Barry K."/>
            <person name="Bills G."/>
            <person name="Bluhm B."/>
            <person name="Cannon C."/>
            <person name="Castanera R."/>
            <person name="Culley D."/>
            <person name="Daum C."/>
            <person name="Ezra D."/>
            <person name="Gonzalez J."/>
            <person name="Henrissat B."/>
            <person name="Kuo A."/>
            <person name="Liang C."/>
            <person name="Lipzen A."/>
            <person name="Lutzoni F."/>
            <person name="Magnuson J."/>
            <person name="Mondo S."/>
            <person name="Nolan M."/>
            <person name="Ohm R."/>
            <person name="Pangilinan J."/>
            <person name="Park H.-J."/>
            <person name="Ramirez L."/>
            <person name="Alfaro M."/>
            <person name="Sun H."/>
            <person name="Tritt A."/>
            <person name="Yoshinaga Y."/>
            <person name="Zwiers L.-H."/>
            <person name="Turgeon B."/>
            <person name="Goodwin S."/>
            <person name="Spatafora J."/>
            <person name="Crous P."/>
            <person name="Grigoriev I."/>
        </authorList>
    </citation>
    <scope>NUCLEOTIDE SEQUENCE</scope>
    <source>
        <strain evidence="8">Tuck. ex Michener</strain>
    </source>
</reference>
<feature type="domain" description="HIG1" evidence="7">
    <location>
        <begin position="148"/>
        <end position="239"/>
    </location>
</feature>
<feature type="transmembrane region" description="Helical" evidence="6">
    <location>
        <begin position="207"/>
        <end position="227"/>
    </location>
</feature>
<dbReference type="InterPro" id="IPR007667">
    <property type="entry name" value="Hypoxia_induced_domain"/>
</dbReference>
<dbReference type="PANTHER" id="PTHR28018">
    <property type="entry name" value="RESPIRATORY SUPERCOMPLEX FACTOR 2, MITOCHONDRIAL"/>
    <property type="match status" value="1"/>
</dbReference>
<keyword evidence="9" id="KW-1185">Reference proteome</keyword>
<sequence length="309" mass="34794">MQATDFCPSDAILIVDMVDIYWLNARDTTLIPIARHSRLPPRKLHSIWPLRFSLSTSTPKMKILTKEEEQAHYNATLKGGIGGGLAGLAVGTLGVYAASARYPAFRQLTLQFRVFLAASSGTFASIISADRYSRKFEESRNPEKRYVDSAKTLSQQIEAQKTGLQRAGDWARENRYPIVFASWVASMGAAFGIVGRNPYLTGQQKLVQARVYAQGLTLAVLLASFAFETSDAAKGKGRWETIKVLDPNDPTHQHIIEKRIHHERYAGEDQWRDMIEAEEQRLKERREAVQRKEEEDAKKAGKQQKQQAS</sequence>
<keyword evidence="3 6" id="KW-1133">Transmembrane helix</keyword>
<gene>
    <name evidence="8" type="ORF">EV356DRAFT_307927</name>
</gene>
<dbReference type="PANTHER" id="PTHR28018:SF3">
    <property type="entry name" value="RESPIRATORY SUPERCOMPLEX FACTOR 2, MITOCHONDRIAL"/>
    <property type="match status" value="1"/>
</dbReference>
<name>A0A6A6HLI4_VIRVR</name>
<proteinExistence type="predicted"/>
<evidence type="ECO:0000256" key="5">
    <source>
        <dbReference type="SAM" id="MobiDB-lite"/>
    </source>
</evidence>